<proteinExistence type="predicted"/>
<dbReference type="EMBL" id="LFIW01001857">
    <property type="protein sequence ID" value="KZL80608.1"/>
    <property type="molecule type" value="Genomic_DNA"/>
</dbReference>
<accession>A0A161W989</accession>
<gene>
    <name evidence="2" type="ORF">CI238_10441</name>
</gene>
<evidence type="ECO:0000259" key="1">
    <source>
        <dbReference type="Pfam" id="PF13843"/>
    </source>
</evidence>
<dbReference type="Proteomes" id="UP000076584">
    <property type="component" value="Unassembled WGS sequence"/>
</dbReference>
<dbReference type="AlphaFoldDB" id="A0A161W989"/>
<dbReference type="PANTHER" id="PTHR46599:SF3">
    <property type="entry name" value="PIGGYBAC TRANSPOSABLE ELEMENT-DERIVED PROTEIN 4"/>
    <property type="match status" value="1"/>
</dbReference>
<name>A0A161W989_COLIC</name>
<protein>
    <recommendedName>
        <fullName evidence="1">PiggyBac transposable element-derived protein domain-containing protein</fullName>
    </recommendedName>
</protein>
<keyword evidence="3" id="KW-1185">Reference proteome</keyword>
<feature type="domain" description="PiggyBac transposable element-derived protein" evidence="1">
    <location>
        <begin position="7"/>
        <end position="319"/>
    </location>
</feature>
<sequence length="322" mass="36552">ATQQQNKDPIHPFTRFISRNRFQLLLRRLRIFNTSKFQSSQSDGPGLGRAQAEALMPDVYRKVNEWSAHIQETGDSFYTAGTDITVDKAMVRFTGRSFETTTILAQSGYCLRWLWHVHGKGPYGLVPQARPAPDDKVAKQALLTPTQRVVTTLVTLLPAATYYIFLDNLFSSVRLFRALRKLQVGASGTCRVDSGIDRELVVEKDTKGQGILWGKIHYIPTSDREVNQFSWKDNALMLFLTTVFKATAEEQVIRARRRPAGDTATKRAARQVFGPEVRKDLPVPIPINQYNHKMGGVDISDQIRSYYQYCRPIRQGGWQSIT</sequence>
<evidence type="ECO:0000313" key="3">
    <source>
        <dbReference type="Proteomes" id="UP000076584"/>
    </source>
</evidence>
<organism evidence="2 3">
    <name type="scientific">Colletotrichum incanum</name>
    <name type="common">Soybean anthracnose fungus</name>
    <dbReference type="NCBI Taxonomy" id="1573173"/>
    <lineage>
        <taxon>Eukaryota</taxon>
        <taxon>Fungi</taxon>
        <taxon>Dikarya</taxon>
        <taxon>Ascomycota</taxon>
        <taxon>Pezizomycotina</taxon>
        <taxon>Sordariomycetes</taxon>
        <taxon>Hypocreomycetidae</taxon>
        <taxon>Glomerellales</taxon>
        <taxon>Glomerellaceae</taxon>
        <taxon>Colletotrichum</taxon>
        <taxon>Colletotrichum spaethianum species complex</taxon>
    </lineage>
</organism>
<reference evidence="2 3" key="1">
    <citation type="submission" date="2015-06" db="EMBL/GenBank/DDBJ databases">
        <title>Survival trade-offs in plant roots during colonization by closely related pathogenic and mutualistic fungi.</title>
        <authorList>
            <person name="Hacquard S."/>
            <person name="Kracher B."/>
            <person name="Hiruma K."/>
            <person name="Weinman A."/>
            <person name="Muench P."/>
            <person name="Garrido Oter R."/>
            <person name="Ver Loren van Themaat E."/>
            <person name="Dallerey J.-F."/>
            <person name="Damm U."/>
            <person name="Henrissat B."/>
            <person name="Lespinet O."/>
            <person name="Thon M."/>
            <person name="Kemen E."/>
            <person name="McHardy A.C."/>
            <person name="Schulze-Lefert P."/>
            <person name="O'Connell R.J."/>
        </authorList>
    </citation>
    <scope>NUCLEOTIDE SEQUENCE [LARGE SCALE GENOMIC DNA]</scope>
    <source>
        <strain evidence="2 3">MAFF 238704</strain>
    </source>
</reference>
<evidence type="ECO:0000313" key="2">
    <source>
        <dbReference type="EMBL" id="KZL80608.1"/>
    </source>
</evidence>
<dbReference type="STRING" id="1573173.A0A161W989"/>
<comment type="caution">
    <text evidence="2">The sequence shown here is derived from an EMBL/GenBank/DDBJ whole genome shotgun (WGS) entry which is preliminary data.</text>
</comment>
<dbReference type="PANTHER" id="PTHR46599">
    <property type="entry name" value="PIGGYBAC TRANSPOSABLE ELEMENT-DERIVED PROTEIN 4"/>
    <property type="match status" value="1"/>
</dbReference>
<dbReference type="InterPro" id="IPR029526">
    <property type="entry name" value="PGBD"/>
</dbReference>
<feature type="non-terminal residue" evidence="2">
    <location>
        <position position="1"/>
    </location>
</feature>
<dbReference type="Pfam" id="PF13843">
    <property type="entry name" value="DDE_Tnp_1_7"/>
    <property type="match status" value="1"/>
</dbReference>